<dbReference type="PANTHER" id="PTHR31528">
    <property type="entry name" value="4-AMINO-5-HYDROXYMETHYL-2-METHYLPYRIMIDINE PHOSPHATE SYNTHASE THI11-RELATED"/>
    <property type="match status" value="1"/>
</dbReference>
<dbReference type="EMBL" id="JAVDWE010000004">
    <property type="protein sequence ID" value="MDR7094038.1"/>
    <property type="molecule type" value="Genomic_DNA"/>
</dbReference>
<dbReference type="Gene3D" id="3.40.190.10">
    <property type="entry name" value="Periplasmic binding protein-like II"/>
    <property type="match status" value="2"/>
</dbReference>
<evidence type="ECO:0000313" key="3">
    <source>
        <dbReference type="EMBL" id="MDR7094038.1"/>
    </source>
</evidence>
<protein>
    <submittedName>
        <fullName evidence="3">NitT/TauT family transport system substrate-binding protein</fullName>
    </submittedName>
</protein>
<evidence type="ECO:0000259" key="2">
    <source>
        <dbReference type="Pfam" id="PF09084"/>
    </source>
</evidence>
<dbReference type="InterPro" id="IPR015168">
    <property type="entry name" value="SsuA/THI5"/>
</dbReference>
<sequence>MSQRSTPTTRPALLPALRRCLPLLALAVPTLWSATAQAADLTLVTDFGVNGRHAYFFVAQEKGYYRDAGLNVTIVRGQGSADAIKKVAAGSAQVGFADAASLVLARANDEVPVKLLSIVYQQPPQAIFALESSGIRSARDLVGRKVADTASSAVPLLFGAYAQKAGIAKEQVSWMVADGASLPAVLATGRADAIGQFTVGEALLQKAVAPQKLVRLAYKDVGLSYYGNGLIASESMIKQQPEVLKSFVAATLRGMQEAFRDPAGAGQILNAAQKQVDAAVAEAETKAVAELAQNPEGPMGGISVTGMRNTVDTVAGAFTLKRKVTPEEMFVPGFTPR</sequence>
<dbReference type="SUPFAM" id="SSF53850">
    <property type="entry name" value="Periplasmic binding protein-like II"/>
    <property type="match status" value="1"/>
</dbReference>
<comment type="caution">
    <text evidence="3">The sequence shown here is derived from an EMBL/GenBank/DDBJ whole genome shotgun (WGS) entry which is preliminary data.</text>
</comment>
<dbReference type="PANTHER" id="PTHR31528:SF15">
    <property type="entry name" value="RIBOFLAVIN-BINDING PROTEIN RIBY"/>
    <property type="match status" value="1"/>
</dbReference>
<evidence type="ECO:0000313" key="4">
    <source>
        <dbReference type="Proteomes" id="UP001265550"/>
    </source>
</evidence>
<proteinExistence type="predicted"/>
<feature type="domain" description="SsuA/THI5-like" evidence="2">
    <location>
        <begin position="51"/>
        <end position="265"/>
    </location>
</feature>
<dbReference type="RefSeq" id="WP_204733241.1">
    <property type="nucleotide sequence ID" value="NZ_JAVDWE010000004.1"/>
</dbReference>
<dbReference type="InterPro" id="IPR027939">
    <property type="entry name" value="NMT1/THI5"/>
</dbReference>
<dbReference type="Pfam" id="PF09084">
    <property type="entry name" value="NMT1"/>
    <property type="match status" value="1"/>
</dbReference>
<accession>A0ABU1V9A3</accession>
<feature type="chain" id="PRO_5047179217" evidence="1">
    <location>
        <begin position="39"/>
        <end position="337"/>
    </location>
</feature>
<keyword evidence="4" id="KW-1185">Reference proteome</keyword>
<gene>
    <name evidence="3" type="ORF">J2X09_001776</name>
</gene>
<dbReference type="Proteomes" id="UP001265550">
    <property type="component" value="Unassembled WGS sequence"/>
</dbReference>
<organism evidence="3 4">
    <name type="scientific">Hydrogenophaga laconesensis</name>
    <dbReference type="NCBI Taxonomy" id="1805971"/>
    <lineage>
        <taxon>Bacteria</taxon>
        <taxon>Pseudomonadati</taxon>
        <taxon>Pseudomonadota</taxon>
        <taxon>Betaproteobacteria</taxon>
        <taxon>Burkholderiales</taxon>
        <taxon>Comamonadaceae</taxon>
        <taxon>Hydrogenophaga</taxon>
    </lineage>
</organism>
<reference evidence="3 4" key="1">
    <citation type="submission" date="2023-07" db="EMBL/GenBank/DDBJ databases">
        <title>Sorghum-associated microbial communities from plants grown in Nebraska, USA.</title>
        <authorList>
            <person name="Schachtman D."/>
        </authorList>
    </citation>
    <scope>NUCLEOTIDE SEQUENCE [LARGE SCALE GENOMIC DNA]</scope>
    <source>
        <strain evidence="3 4">BE240</strain>
    </source>
</reference>
<feature type="signal peptide" evidence="1">
    <location>
        <begin position="1"/>
        <end position="38"/>
    </location>
</feature>
<keyword evidence="1" id="KW-0732">Signal</keyword>
<evidence type="ECO:0000256" key="1">
    <source>
        <dbReference type="SAM" id="SignalP"/>
    </source>
</evidence>
<name>A0ABU1V9A3_9BURK</name>